<feature type="transmembrane region" description="Helical" evidence="1">
    <location>
        <begin position="231"/>
        <end position="252"/>
    </location>
</feature>
<feature type="domain" description="DUF1206" evidence="2">
    <location>
        <begin position="97"/>
        <end position="167"/>
    </location>
</feature>
<accession>A0A2W7NI08</accession>
<feature type="domain" description="DUF1206" evidence="2">
    <location>
        <begin position="15"/>
        <end position="82"/>
    </location>
</feature>
<feature type="transmembrane region" description="Helical" evidence="1">
    <location>
        <begin position="21"/>
        <end position="39"/>
    </location>
</feature>
<feature type="domain" description="DUF1206" evidence="2">
    <location>
        <begin position="189"/>
        <end position="257"/>
    </location>
</feature>
<feature type="transmembrane region" description="Helical" evidence="1">
    <location>
        <begin position="190"/>
        <end position="211"/>
    </location>
</feature>
<proteinExistence type="predicted"/>
<feature type="transmembrane region" description="Helical" evidence="1">
    <location>
        <begin position="59"/>
        <end position="77"/>
    </location>
</feature>
<evidence type="ECO:0000256" key="1">
    <source>
        <dbReference type="SAM" id="Phobius"/>
    </source>
</evidence>
<keyword evidence="1" id="KW-1133">Transmembrane helix</keyword>
<evidence type="ECO:0000313" key="4">
    <source>
        <dbReference type="Proteomes" id="UP000248916"/>
    </source>
</evidence>
<sequence length="279" mass="29415">MSDNDFGWAIPIMRAGYAGRALVYIVVAGISLWAVWHGQEAQGTSSAFSTLESAAWGKAVLVVIFIGMLSYAVWRVIDAAYDLEDYGSDGEGTVARLGMVVTGLIHFAIGIGALIIVFTASGGGGDSSISKAADTVMSWPGGQWIVGLVGIVTIGAAGYYLKKAWKREYRENLVGNPFTRNFDPALRGGVASQGFVVGVIGAFILYAAIMHSGDEAGGMGKAFEWLHDQPYGRILVGLLCVGLLGFALFCAVNAGYRNIPKAAGDDIETLAAKFKEKAS</sequence>
<dbReference type="Pfam" id="PF06724">
    <property type="entry name" value="DUF1206"/>
    <property type="match status" value="3"/>
</dbReference>
<keyword evidence="1" id="KW-0472">Membrane</keyword>
<dbReference type="AlphaFoldDB" id="A0A2W7NI08"/>
<evidence type="ECO:0000259" key="2">
    <source>
        <dbReference type="Pfam" id="PF06724"/>
    </source>
</evidence>
<dbReference type="EMBL" id="QKZL01000001">
    <property type="protein sequence ID" value="PZX19898.1"/>
    <property type="molecule type" value="Genomic_DNA"/>
</dbReference>
<reference evidence="3 4" key="1">
    <citation type="submission" date="2018-06" db="EMBL/GenBank/DDBJ databases">
        <title>Genomic Encyclopedia of Archaeal and Bacterial Type Strains, Phase II (KMG-II): from individual species to whole genera.</title>
        <authorList>
            <person name="Goeker M."/>
        </authorList>
    </citation>
    <scope>NUCLEOTIDE SEQUENCE [LARGE SCALE GENOMIC DNA]</scope>
    <source>
        <strain evidence="3 4">DSM 22009</strain>
    </source>
</reference>
<keyword evidence="1" id="KW-0812">Transmembrane</keyword>
<gene>
    <name evidence="3" type="ORF">LX81_00362</name>
</gene>
<name>A0A2W7NI08_9RHOB</name>
<feature type="transmembrane region" description="Helical" evidence="1">
    <location>
        <begin position="97"/>
        <end position="121"/>
    </location>
</feature>
<dbReference type="InterPro" id="IPR009597">
    <property type="entry name" value="DUF1206"/>
</dbReference>
<feature type="transmembrane region" description="Helical" evidence="1">
    <location>
        <begin position="141"/>
        <end position="161"/>
    </location>
</feature>
<keyword evidence="4" id="KW-1185">Reference proteome</keyword>
<organism evidence="3 4">
    <name type="scientific">Palleronia aestuarii</name>
    <dbReference type="NCBI Taxonomy" id="568105"/>
    <lineage>
        <taxon>Bacteria</taxon>
        <taxon>Pseudomonadati</taxon>
        <taxon>Pseudomonadota</taxon>
        <taxon>Alphaproteobacteria</taxon>
        <taxon>Rhodobacterales</taxon>
        <taxon>Roseobacteraceae</taxon>
        <taxon>Palleronia</taxon>
    </lineage>
</organism>
<dbReference type="RefSeq" id="WP_111535554.1">
    <property type="nucleotide sequence ID" value="NZ_QKZL01000001.1"/>
</dbReference>
<evidence type="ECO:0000313" key="3">
    <source>
        <dbReference type="EMBL" id="PZX19898.1"/>
    </source>
</evidence>
<dbReference type="OrthoDB" id="5702018at2"/>
<comment type="caution">
    <text evidence="3">The sequence shown here is derived from an EMBL/GenBank/DDBJ whole genome shotgun (WGS) entry which is preliminary data.</text>
</comment>
<protein>
    <submittedName>
        <fullName evidence="3">Uncharacterized protein DUF1206</fullName>
    </submittedName>
</protein>
<dbReference type="Proteomes" id="UP000248916">
    <property type="component" value="Unassembled WGS sequence"/>
</dbReference>